<dbReference type="Gene3D" id="2.10.110.10">
    <property type="entry name" value="Cysteine Rich Protein"/>
    <property type="match status" value="1"/>
</dbReference>
<dbReference type="SUPFAM" id="SSF57716">
    <property type="entry name" value="Glucocorticoid receptor-like (DNA-binding domain)"/>
    <property type="match status" value="1"/>
</dbReference>
<dbReference type="Pfam" id="PF00788">
    <property type="entry name" value="RA"/>
    <property type="match status" value="1"/>
</dbReference>
<keyword evidence="4" id="KW-1185">Reference proteome</keyword>
<dbReference type="PANTHER" id="PTHR22738:SF15">
    <property type="entry name" value="LD40758P"/>
    <property type="match status" value="1"/>
</dbReference>
<feature type="compositionally biased region" description="Polar residues" evidence="1">
    <location>
        <begin position="17"/>
        <end position="39"/>
    </location>
</feature>
<dbReference type="InterPro" id="IPR029071">
    <property type="entry name" value="Ubiquitin-like_domsf"/>
</dbReference>
<feature type="region of interest" description="Disordered" evidence="1">
    <location>
        <begin position="1"/>
        <end position="49"/>
    </location>
</feature>
<accession>A0ABM4BRW4</accession>
<dbReference type="CDD" id="cd21886">
    <property type="entry name" value="SARAH_RASSF2-like"/>
    <property type="match status" value="1"/>
</dbReference>
<dbReference type="InterPro" id="IPR033614">
    <property type="entry name" value="RASSF1-6"/>
</dbReference>
<dbReference type="SUPFAM" id="SSF54236">
    <property type="entry name" value="Ubiquitin-like"/>
    <property type="match status" value="1"/>
</dbReference>
<gene>
    <name evidence="5" type="primary">LOC101241059</name>
</gene>
<organism evidence="4 5">
    <name type="scientific">Hydra vulgaris</name>
    <name type="common">Hydra</name>
    <name type="synonym">Hydra attenuata</name>
    <dbReference type="NCBI Taxonomy" id="6087"/>
    <lineage>
        <taxon>Eukaryota</taxon>
        <taxon>Metazoa</taxon>
        <taxon>Cnidaria</taxon>
        <taxon>Hydrozoa</taxon>
        <taxon>Hydroidolina</taxon>
        <taxon>Anthoathecata</taxon>
        <taxon>Aplanulata</taxon>
        <taxon>Hydridae</taxon>
        <taxon>Hydra</taxon>
    </lineage>
</organism>
<protein>
    <submittedName>
        <fullName evidence="5">Ras association domain-containing protein 4 isoform X3</fullName>
    </submittedName>
</protein>
<dbReference type="PANTHER" id="PTHR22738">
    <property type="entry name" value="RASSF"/>
    <property type="match status" value="1"/>
</dbReference>
<dbReference type="InterPro" id="IPR000159">
    <property type="entry name" value="RA_dom"/>
</dbReference>
<dbReference type="Gene3D" id="3.10.20.90">
    <property type="entry name" value="Phosphatidylinositol 3-kinase Catalytic Subunit, Chain A, domain 1"/>
    <property type="match status" value="1"/>
</dbReference>
<feature type="domain" description="Ras-associating" evidence="2">
    <location>
        <begin position="337"/>
        <end position="419"/>
    </location>
</feature>
<reference evidence="5" key="1">
    <citation type="submission" date="2025-08" db="UniProtKB">
        <authorList>
            <consortium name="RefSeq"/>
        </authorList>
    </citation>
    <scope>IDENTIFICATION</scope>
</reference>
<dbReference type="SMART" id="SM00314">
    <property type="entry name" value="RA"/>
    <property type="match status" value="1"/>
</dbReference>
<dbReference type="RefSeq" id="XP_065651878.1">
    <property type="nucleotide sequence ID" value="XM_065795806.1"/>
</dbReference>
<sequence>MPTPVQLSAVERKLKQKNGSATVKRSKSFNSTSAPTSPNAVKKTKQPSIEPKYTKSTYLLFEAKRLAKELEERKKNGVVKTLSRPFLSKIHRNRSNSNCSSISSETSEPARCVKNSCDNLQLPLADIDSSSFSSSRNKRKNLVALPQNNKVCAECHEPLISGSYSEHQGYVYCNVPCYTSLFSTMVSKENDSCSSLSRDQKLLRASLIPKLRTYNSYYAGTPCQICCKEINDKFVLEGVLKVYWGLKSAVTLDNKIPQPHYWKHLSNEYADENNENEYLNVDDKKLKMASAGIRPSKNDFSSRYAYKRKPCSENSSKKRIGCSVCNGACREIEKCSSFIPPYGTPTTLRITNHVRAPQLIDMLFKKFQITDERKKYTLFTLFESGGQRRITPDAYPLLTRLHLGPCEDVAKIFIMESADQTDIPLEVAQYINFSNQVLDTFIKKFYEEEEREVYKIKEKYEEYRSLLMKRLSEFKKNNVQDFEE</sequence>
<name>A0ABM4BRW4_HYDVU</name>
<dbReference type="InterPro" id="IPR011524">
    <property type="entry name" value="SARAH_dom"/>
</dbReference>
<dbReference type="GeneID" id="101241059"/>
<feature type="domain" description="SARAH" evidence="3">
    <location>
        <begin position="427"/>
        <end position="474"/>
    </location>
</feature>
<evidence type="ECO:0000259" key="3">
    <source>
        <dbReference type="PROSITE" id="PS50951"/>
    </source>
</evidence>
<proteinExistence type="predicted"/>
<dbReference type="Proteomes" id="UP001652625">
    <property type="component" value="Chromosome 04"/>
</dbReference>
<evidence type="ECO:0000313" key="5">
    <source>
        <dbReference type="RefSeq" id="XP_065651878.1"/>
    </source>
</evidence>
<dbReference type="Pfam" id="PF16517">
    <property type="entry name" value="Nore1-SARAH"/>
    <property type="match status" value="1"/>
</dbReference>
<dbReference type="PROSITE" id="PS50200">
    <property type="entry name" value="RA"/>
    <property type="match status" value="1"/>
</dbReference>
<dbReference type="PROSITE" id="PS50951">
    <property type="entry name" value="SARAH"/>
    <property type="match status" value="1"/>
</dbReference>
<dbReference type="CDD" id="cd01784">
    <property type="entry name" value="RA_RASSF2_like"/>
    <property type="match status" value="1"/>
</dbReference>
<evidence type="ECO:0000313" key="4">
    <source>
        <dbReference type="Proteomes" id="UP001652625"/>
    </source>
</evidence>
<evidence type="ECO:0000259" key="2">
    <source>
        <dbReference type="PROSITE" id="PS50200"/>
    </source>
</evidence>
<evidence type="ECO:0000256" key="1">
    <source>
        <dbReference type="SAM" id="MobiDB-lite"/>
    </source>
</evidence>